<accession>A0A811U8F0</accession>
<dbReference type="Proteomes" id="UP000606786">
    <property type="component" value="Unassembled WGS sequence"/>
</dbReference>
<evidence type="ECO:0000313" key="2">
    <source>
        <dbReference type="Proteomes" id="UP000606786"/>
    </source>
</evidence>
<protein>
    <submittedName>
        <fullName evidence="1">(Mediterranean fruit fly) hypothetical protein</fullName>
    </submittedName>
</protein>
<reference evidence="1" key="1">
    <citation type="submission" date="2020-11" db="EMBL/GenBank/DDBJ databases">
        <authorList>
            <person name="Whitehead M."/>
        </authorList>
    </citation>
    <scope>NUCLEOTIDE SEQUENCE</scope>
    <source>
        <strain evidence="1">EGII</strain>
    </source>
</reference>
<organism evidence="1 2">
    <name type="scientific">Ceratitis capitata</name>
    <name type="common">Mediterranean fruit fly</name>
    <name type="synonym">Tephritis capitata</name>
    <dbReference type="NCBI Taxonomy" id="7213"/>
    <lineage>
        <taxon>Eukaryota</taxon>
        <taxon>Metazoa</taxon>
        <taxon>Ecdysozoa</taxon>
        <taxon>Arthropoda</taxon>
        <taxon>Hexapoda</taxon>
        <taxon>Insecta</taxon>
        <taxon>Pterygota</taxon>
        <taxon>Neoptera</taxon>
        <taxon>Endopterygota</taxon>
        <taxon>Diptera</taxon>
        <taxon>Brachycera</taxon>
        <taxon>Muscomorpha</taxon>
        <taxon>Tephritoidea</taxon>
        <taxon>Tephritidae</taxon>
        <taxon>Ceratitis</taxon>
        <taxon>Ceratitis</taxon>
    </lineage>
</organism>
<sequence length="57" mass="6556">KRNYQWDVTAMTVRLLTLWRKASLPSVQKGEGDTVNIITMLCLAEDYVFYLTCSPSQ</sequence>
<gene>
    <name evidence="1" type="ORF">CCAP1982_LOCUS3168</name>
</gene>
<dbReference type="EMBL" id="CAJHJT010000001">
    <property type="protein sequence ID" value="CAD6994416.1"/>
    <property type="molecule type" value="Genomic_DNA"/>
</dbReference>
<proteinExistence type="predicted"/>
<evidence type="ECO:0000313" key="1">
    <source>
        <dbReference type="EMBL" id="CAD6994416.1"/>
    </source>
</evidence>
<feature type="non-terminal residue" evidence="1">
    <location>
        <position position="1"/>
    </location>
</feature>
<keyword evidence="2" id="KW-1185">Reference proteome</keyword>
<dbReference type="AlphaFoldDB" id="A0A811U8F0"/>
<name>A0A811U8F0_CERCA</name>
<comment type="caution">
    <text evidence="1">The sequence shown here is derived from an EMBL/GenBank/DDBJ whole genome shotgun (WGS) entry which is preliminary data.</text>
</comment>